<evidence type="ECO:0000313" key="3">
    <source>
        <dbReference type="Proteomes" id="UP001236652"/>
    </source>
</evidence>
<feature type="transmembrane region" description="Helical" evidence="1">
    <location>
        <begin position="12"/>
        <end position="28"/>
    </location>
</feature>
<proteinExistence type="predicted"/>
<keyword evidence="3" id="KW-1185">Reference proteome</keyword>
<dbReference type="EMBL" id="CP126446">
    <property type="protein sequence ID" value="WIF96549.1"/>
    <property type="molecule type" value="Genomic_DNA"/>
</dbReference>
<feature type="transmembrane region" description="Helical" evidence="1">
    <location>
        <begin position="73"/>
        <end position="93"/>
    </location>
</feature>
<keyword evidence="1" id="KW-1133">Transmembrane helix</keyword>
<keyword evidence="1" id="KW-0812">Transmembrane</keyword>
<evidence type="ECO:0000256" key="1">
    <source>
        <dbReference type="SAM" id="Phobius"/>
    </source>
</evidence>
<accession>A0ABY8UW00</accession>
<sequence>MAQEGTRLPFRDVVLYFISLGILIWVLNSLTLMNALWFGVPILVISSIITYIRSNKVQSNVHRYLQEKGVTKGIVFPIIMILQVSCFLVSISLESGPFIVNGQTGFDDYMVREFNRRLALSLILFLFGIRTVIAGWLEKSKSSIWIGVSVIFLYFGIVYKMGISYGVW</sequence>
<keyword evidence="1" id="KW-0472">Membrane</keyword>
<dbReference type="RefSeq" id="WP_231416820.1">
    <property type="nucleotide sequence ID" value="NZ_CP126446.1"/>
</dbReference>
<feature type="transmembrane region" description="Helical" evidence="1">
    <location>
        <begin position="118"/>
        <end position="137"/>
    </location>
</feature>
<organism evidence="2 3">
    <name type="scientific">Pontibacillus chungwhensis</name>
    <dbReference type="NCBI Taxonomy" id="265426"/>
    <lineage>
        <taxon>Bacteria</taxon>
        <taxon>Bacillati</taxon>
        <taxon>Bacillota</taxon>
        <taxon>Bacilli</taxon>
        <taxon>Bacillales</taxon>
        <taxon>Bacillaceae</taxon>
        <taxon>Pontibacillus</taxon>
    </lineage>
</organism>
<name>A0ABY8UW00_9BACI</name>
<feature type="transmembrane region" description="Helical" evidence="1">
    <location>
        <begin position="34"/>
        <end position="52"/>
    </location>
</feature>
<feature type="transmembrane region" description="Helical" evidence="1">
    <location>
        <begin position="144"/>
        <end position="167"/>
    </location>
</feature>
<dbReference type="Proteomes" id="UP001236652">
    <property type="component" value="Chromosome"/>
</dbReference>
<protein>
    <submittedName>
        <fullName evidence="2">Uncharacterized protein</fullName>
    </submittedName>
</protein>
<evidence type="ECO:0000313" key="2">
    <source>
        <dbReference type="EMBL" id="WIF96549.1"/>
    </source>
</evidence>
<reference evidence="2 3" key="1">
    <citation type="submission" date="2023-05" db="EMBL/GenBank/DDBJ databases">
        <title>Comparative genomics reveals the evidence of polycyclic aromatic hydrocarbons degradation in moderately halophilic genus Pontibacillus.</title>
        <authorList>
            <person name="Yang H."/>
            <person name="Qian Z."/>
        </authorList>
    </citation>
    <scope>NUCLEOTIDE SEQUENCE [LARGE SCALE GENOMIC DNA]</scope>
    <source>
        <strain evidence="3">HN14</strain>
    </source>
</reference>
<gene>
    <name evidence="2" type="ORF">QNI29_12385</name>
</gene>